<dbReference type="SUPFAM" id="SSF52540">
    <property type="entry name" value="P-loop containing nucleoside triphosphate hydrolases"/>
    <property type="match status" value="2"/>
</dbReference>
<protein>
    <recommendedName>
        <fullName evidence="13">ATP-dependent RNA helicase DDX42</fullName>
        <ecNumber evidence="3">3.6.4.13</ecNumber>
    </recommendedName>
    <alternativeName>
        <fullName evidence="14">DEAD box protein 42</fullName>
    </alternativeName>
</protein>
<evidence type="ECO:0000256" key="8">
    <source>
        <dbReference type="ARBA" id="ARBA00022840"/>
    </source>
</evidence>
<evidence type="ECO:0000256" key="14">
    <source>
        <dbReference type="ARBA" id="ARBA00075438"/>
    </source>
</evidence>
<feature type="region of interest" description="Disordered" evidence="17">
    <location>
        <begin position="711"/>
        <end position="777"/>
    </location>
</feature>
<dbReference type="InterPro" id="IPR014001">
    <property type="entry name" value="Helicase_ATP-bd"/>
</dbReference>
<dbReference type="FunFam" id="3.40.50.300:FF:000079">
    <property type="entry name" value="probable ATP-dependent RNA helicase DDX17"/>
    <property type="match status" value="1"/>
</dbReference>
<evidence type="ECO:0000256" key="1">
    <source>
        <dbReference type="ARBA" id="ARBA00004123"/>
    </source>
</evidence>
<evidence type="ECO:0000256" key="16">
    <source>
        <dbReference type="RuleBase" id="RU000492"/>
    </source>
</evidence>
<dbReference type="EMBL" id="HBUF01102579">
    <property type="protein sequence ID" value="CAG6638418.1"/>
    <property type="molecule type" value="Transcribed_RNA"/>
</dbReference>
<evidence type="ECO:0000256" key="15">
    <source>
        <dbReference type="PROSITE-ProRule" id="PRU00552"/>
    </source>
</evidence>
<evidence type="ECO:0000256" key="17">
    <source>
        <dbReference type="SAM" id="MobiDB-lite"/>
    </source>
</evidence>
<dbReference type="FunFam" id="3.40.50.300:FF:000524">
    <property type="entry name" value="ATP-dependent RNA helicase DDX42"/>
    <property type="match status" value="1"/>
</dbReference>
<evidence type="ECO:0000256" key="11">
    <source>
        <dbReference type="ARBA" id="ARBA00047984"/>
    </source>
</evidence>
<dbReference type="GO" id="GO:0005524">
    <property type="term" value="F:ATP binding"/>
    <property type="evidence" value="ECO:0007669"/>
    <property type="project" value="UniProtKB-KW"/>
</dbReference>
<dbReference type="EMBL" id="HBUF01102581">
    <property type="protein sequence ID" value="CAG6638422.1"/>
    <property type="molecule type" value="Transcribed_RNA"/>
</dbReference>
<comment type="similarity">
    <text evidence="12">Belongs to the DEAD box helicase family. DDX42 subfamily.</text>
</comment>
<dbReference type="EC" id="3.6.4.13" evidence="3"/>
<reference evidence="21" key="1">
    <citation type="submission" date="2021-05" db="EMBL/GenBank/DDBJ databases">
        <authorList>
            <person name="Alioto T."/>
            <person name="Alioto T."/>
            <person name="Gomez Garrido J."/>
        </authorList>
    </citation>
    <scope>NUCLEOTIDE SEQUENCE</scope>
</reference>
<evidence type="ECO:0000256" key="3">
    <source>
        <dbReference type="ARBA" id="ARBA00012552"/>
    </source>
</evidence>
<comment type="subcellular location">
    <subcellularLocation>
        <location evidence="2">Cytoplasm</location>
    </subcellularLocation>
    <subcellularLocation>
        <location evidence="1">Nucleus</location>
    </subcellularLocation>
</comment>
<feature type="domain" description="DEAD-box RNA helicase Q" evidence="20">
    <location>
        <begin position="245"/>
        <end position="273"/>
    </location>
</feature>
<accession>A0A8D8VYM2</accession>
<feature type="domain" description="Helicase ATP-binding" evidence="18">
    <location>
        <begin position="276"/>
        <end position="451"/>
    </location>
</feature>
<dbReference type="InterPro" id="IPR027417">
    <property type="entry name" value="P-loop_NTPase"/>
</dbReference>
<dbReference type="PROSITE" id="PS00039">
    <property type="entry name" value="DEAD_ATP_HELICASE"/>
    <property type="match status" value="1"/>
</dbReference>
<dbReference type="PROSITE" id="PS51194">
    <property type="entry name" value="HELICASE_CTER"/>
    <property type="match status" value="1"/>
</dbReference>
<keyword evidence="8 16" id="KW-0067">ATP-binding</keyword>
<organism evidence="21">
    <name type="scientific">Cacopsylla melanoneura</name>
    <dbReference type="NCBI Taxonomy" id="428564"/>
    <lineage>
        <taxon>Eukaryota</taxon>
        <taxon>Metazoa</taxon>
        <taxon>Ecdysozoa</taxon>
        <taxon>Arthropoda</taxon>
        <taxon>Hexapoda</taxon>
        <taxon>Insecta</taxon>
        <taxon>Pterygota</taxon>
        <taxon>Neoptera</taxon>
        <taxon>Paraneoptera</taxon>
        <taxon>Hemiptera</taxon>
        <taxon>Sternorrhyncha</taxon>
        <taxon>Psylloidea</taxon>
        <taxon>Psyllidae</taxon>
        <taxon>Psyllinae</taxon>
        <taxon>Cacopsylla</taxon>
    </lineage>
</organism>
<dbReference type="CDD" id="cd18787">
    <property type="entry name" value="SF2_C_DEAD"/>
    <property type="match status" value="1"/>
</dbReference>
<dbReference type="SMART" id="SM00487">
    <property type="entry name" value="DEXDc"/>
    <property type="match status" value="1"/>
</dbReference>
<evidence type="ECO:0000256" key="4">
    <source>
        <dbReference type="ARBA" id="ARBA00022490"/>
    </source>
</evidence>
<evidence type="ECO:0000256" key="13">
    <source>
        <dbReference type="ARBA" id="ARBA00068282"/>
    </source>
</evidence>
<dbReference type="SMART" id="SM00490">
    <property type="entry name" value="HELICc"/>
    <property type="match status" value="1"/>
</dbReference>
<feature type="compositionally biased region" description="Low complexity" evidence="17">
    <location>
        <begin position="670"/>
        <end position="687"/>
    </location>
</feature>
<feature type="compositionally biased region" description="Pro residues" evidence="17">
    <location>
        <begin position="736"/>
        <end position="777"/>
    </location>
</feature>
<feature type="region of interest" description="Disordered" evidence="17">
    <location>
        <begin position="1"/>
        <end position="38"/>
    </location>
</feature>
<evidence type="ECO:0000256" key="10">
    <source>
        <dbReference type="ARBA" id="ARBA00023242"/>
    </source>
</evidence>
<keyword evidence="5 16" id="KW-0547">Nucleotide-binding</keyword>
<evidence type="ECO:0000256" key="5">
    <source>
        <dbReference type="ARBA" id="ARBA00022741"/>
    </source>
</evidence>
<feature type="region of interest" description="Disordered" evidence="17">
    <location>
        <begin position="50"/>
        <end position="109"/>
    </location>
</feature>
<dbReference type="InterPro" id="IPR014014">
    <property type="entry name" value="RNA_helicase_DEAD_Q_motif"/>
</dbReference>
<comment type="catalytic activity">
    <reaction evidence="11">
        <text>ATP + H2O = ADP + phosphate + H(+)</text>
        <dbReference type="Rhea" id="RHEA:13065"/>
        <dbReference type="ChEBI" id="CHEBI:15377"/>
        <dbReference type="ChEBI" id="CHEBI:15378"/>
        <dbReference type="ChEBI" id="CHEBI:30616"/>
        <dbReference type="ChEBI" id="CHEBI:43474"/>
        <dbReference type="ChEBI" id="CHEBI:456216"/>
        <dbReference type="EC" id="3.6.4.13"/>
    </reaction>
</comment>
<name>A0A8D8VYM2_9HEMI</name>
<dbReference type="PROSITE" id="PS51192">
    <property type="entry name" value="HELICASE_ATP_BIND_1"/>
    <property type="match status" value="1"/>
</dbReference>
<keyword evidence="6 16" id="KW-0378">Hydrolase</keyword>
<dbReference type="PRINTS" id="PR01217">
    <property type="entry name" value="PRICHEXTENSN"/>
</dbReference>
<dbReference type="GO" id="GO:0003676">
    <property type="term" value="F:nucleic acid binding"/>
    <property type="evidence" value="ECO:0007669"/>
    <property type="project" value="InterPro"/>
</dbReference>
<keyword evidence="9" id="KW-0175">Coiled coil</keyword>
<dbReference type="EMBL" id="HBUF01102580">
    <property type="protein sequence ID" value="CAG6638420.1"/>
    <property type="molecule type" value="Transcribed_RNA"/>
</dbReference>
<feature type="region of interest" description="Disordered" evidence="17">
    <location>
        <begin position="634"/>
        <end position="688"/>
    </location>
</feature>
<evidence type="ECO:0000259" key="20">
    <source>
        <dbReference type="PROSITE" id="PS51195"/>
    </source>
</evidence>
<dbReference type="PROSITE" id="PS51195">
    <property type="entry name" value="Q_MOTIF"/>
    <property type="match status" value="1"/>
</dbReference>
<dbReference type="Pfam" id="PF00270">
    <property type="entry name" value="DEAD"/>
    <property type="match status" value="1"/>
</dbReference>
<evidence type="ECO:0000256" key="12">
    <source>
        <dbReference type="ARBA" id="ARBA00061633"/>
    </source>
</evidence>
<evidence type="ECO:0000256" key="9">
    <source>
        <dbReference type="ARBA" id="ARBA00023054"/>
    </source>
</evidence>
<dbReference type="PANTHER" id="PTHR47958">
    <property type="entry name" value="ATP-DEPENDENT RNA HELICASE DBP3"/>
    <property type="match status" value="1"/>
</dbReference>
<dbReference type="InterPro" id="IPR011545">
    <property type="entry name" value="DEAD/DEAH_box_helicase_dom"/>
</dbReference>
<evidence type="ECO:0000259" key="19">
    <source>
        <dbReference type="PROSITE" id="PS51194"/>
    </source>
</evidence>
<dbReference type="GO" id="GO:0003724">
    <property type="term" value="F:RNA helicase activity"/>
    <property type="evidence" value="ECO:0007669"/>
    <property type="project" value="UniProtKB-EC"/>
</dbReference>
<dbReference type="AlphaFoldDB" id="A0A8D8VYM2"/>
<evidence type="ECO:0000256" key="6">
    <source>
        <dbReference type="ARBA" id="ARBA00022801"/>
    </source>
</evidence>
<keyword evidence="10" id="KW-0539">Nucleus</keyword>
<keyword evidence="7 16" id="KW-0347">Helicase</keyword>
<evidence type="ECO:0000313" key="21">
    <source>
        <dbReference type="EMBL" id="CAG6638420.1"/>
    </source>
</evidence>
<feature type="short sequence motif" description="Q motif" evidence="15">
    <location>
        <begin position="245"/>
        <end position="273"/>
    </location>
</feature>
<dbReference type="GO" id="GO:0005737">
    <property type="term" value="C:cytoplasm"/>
    <property type="evidence" value="ECO:0007669"/>
    <property type="project" value="UniProtKB-SubCell"/>
</dbReference>
<dbReference type="Gene3D" id="3.40.50.300">
    <property type="entry name" value="P-loop containing nucleotide triphosphate hydrolases"/>
    <property type="match status" value="2"/>
</dbReference>
<dbReference type="GO" id="GO:0005634">
    <property type="term" value="C:nucleus"/>
    <property type="evidence" value="ECO:0007669"/>
    <property type="project" value="UniProtKB-SubCell"/>
</dbReference>
<evidence type="ECO:0000256" key="2">
    <source>
        <dbReference type="ARBA" id="ARBA00004496"/>
    </source>
</evidence>
<dbReference type="GO" id="GO:0010468">
    <property type="term" value="P:regulation of gene expression"/>
    <property type="evidence" value="ECO:0007669"/>
    <property type="project" value="UniProtKB-ARBA"/>
</dbReference>
<dbReference type="InterPro" id="IPR000629">
    <property type="entry name" value="RNA-helicase_DEAD-box_CS"/>
</dbReference>
<dbReference type="GO" id="GO:0016787">
    <property type="term" value="F:hydrolase activity"/>
    <property type="evidence" value="ECO:0007669"/>
    <property type="project" value="UniProtKB-KW"/>
</dbReference>
<sequence>MSRRGGSGFKFSMKNSGNGSRGVAIPPPSPNVGVSKQGYSTMNAITNNALSASWGIPKKRTRTEEEYFDDDDDGPSSSMSNLEYIPAPGSPSYKGNNAQDGSDSEEDPLDAFMKGIDKEVKQESKGVKPKKIEEVKGVREDIDHEDDEESYYRYMEENPNAGLQDNDSDAELEYDQDGNPIAPRKSKYIDPLPAIDHSTIEYEDFEKNFYQPHEDIARLTPREAQDVRIKLGIAVSGADPPYPVTSFGHFGFDEVLMKALRKCEYTSPTPIQAQAVPAALSGRDIIGVAKTGSGKTGAFIWPMLVHIMDQKELEPGDGPMGLILAPTRELSQQIYNEAKRFGKGFNLSVVCCYGGGSKWDQSKALELGAEIVVGTPGRVIDMVKMGATKLNRVTFLVLDEADRMFDMGFEPQVRSICDHVRPTRQTLLFSATFKKRIEKLARDVLTDPIKIVQGDIGEANTDITQVVLNLPQTQKLAWLTRNMVEFLSTGSLLIFVTKKLNAEELANSLTVKEYDVLLLHGDMDQSERNNVITKFKRQECRVLVATDVAARGLDIPHIRTVVNFDLARDIDTHTHRIGRTGRAGQKGSAYTLVTDKDKEFAGHLVRNLEGANQDVPPALMNLAMQSSWFRKSRFKGGKGKSVNTGGKGFGFRDRDRPGLGSEEAPPAPCAPGSVVPVSSGGDSMVMGPGQGRLAAMKAAFKAQYNSQFKASEDHTWEQTIDSPAGLPPSSSSSFQSPPPPPPPLPPPPPPPPTPPPPPPPFPPPPPPPLPPPPPPPP</sequence>
<dbReference type="InterPro" id="IPR001650">
    <property type="entry name" value="Helicase_C-like"/>
</dbReference>
<dbReference type="Pfam" id="PF00271">
    <property type="entry name" value="Helicase_C"/>
    <property type="match status" value="1"/>
</dbReference>
<dbReference type="CDD" id="cd17952">
    <property type="entry name" value="DEADc_DDX42"/>
    <property type="match status" value="1"/>
</dbReference>
<evidence type="ECO:0000256" key="7">
    <source>
        <dbReference type="ARBA" id="ARBA00022806"/>
    </source>
</evidence>
<evidence type="ECO:0000259" key="18">
    <source>
        <dbReference type="PROSITE" id="PS51192"/>
    </source>
</evidence>
<feature type="domain" description="Helicase C-terminal" evidence="19">
    <location>
        <begin position="462"/>
        <end position="623"/>
    </location>
</feature>
<keyword evidence="4" id="KW-0963">Cytoplasm</keyword>
<proteinExistence type="inferred from homology"/>